<dbReference type="PANTHER" id="PTHR44240">
    <property type="entry name" value="DNAJ DOMAIN (PROKARYOTIC HEAT SHOCK PROTEIN)-RELATED"/>
    <property type="match status" value="1"/>
</dbReference>
<name>A0AAW0M7Z8_QUESU</name>
<gene>
    <name evidence="2" type="primary">ATJ11_1</name>
    <name evidence="2" type="ORF">CFP56_007782</name>
</gene>
<dbReference type="CDD" id="cd06257">
    <property type="entry name" value="DnaJ"/>
    <property type="match status" value="2"/>
</dbReference>
<dbReference type="SMART" id="SM00271">
    <property type="entry name" value="DnaJ"/>
    <property type="match status" value="2"/>
</dbReference>
<sequence length="323" mass="35105">MISISTSTSFSRAHFVAPRVSTNSIKNRSSLRISAACTSTAERPTTGSHTAAASSLYDVLGIQAGATCQEIKAAYRRLARVVHPDVATNGQRGQTSAGDQFMKVHEAYATLSDPEKRADYDRVLYSRRPTVSFSSLGMSTCTDTMASRFAGKKFIMISISTSTSFSSAHFAFSKVVSTASSKHIKNRSSLRISAACCTSTAERPATGSHATTTSSLYEVLGIQAGATCQEIKAAYRRLARVVHPDVASNGQRGQTSAGDRFMKVHEAYATLSDPEKRADYDRVLYSRRPTVSYSPLGMSTCTDTVASRFSGYARRRWETDQCW</sequence>
<dbReference type="SUPFAM" id="SSF46565">
    <property type="entry name" value="Chaperone J-domain"/>
    <property type="match status" value="2"/>
</dbReference>
<dbReference type="PANTHER" id="PTHR44240:SF22">
    <property type="entry name" value="CHAPERONE PROTEIN DNAJ 11, CHLOROPLASTIC-LIKE"/>
    <property type="match status" value="1"/>
</dbReference>
<accession>A0AAW0M7Z8</accession>
<reference evidence="2" key="3">
    <citation type="submission" date="2023-07" db="EMBL/GenBank/DDBJ databases">
        <title>An improved reference 1 genome and first organelle genomes of Quercus suber.</title>
        <authorList>
            <consortium name="Genosuber Consortium"/>
            <person name="Usie A."/>
            <person name="Serra O."/>
            <person name="Barros P."/>
        </authorList>
    </citation>
    <scope>NUCLEOTIDE SEQUENCE</scope>
    <source>
        <strain evidence="2">HL8</strain>
        <tissue evidence="2">Leaves</tissue>
    </source>
</reference>
<dbReference type="EMBL" id="PKMF04000014">
    <property type="protein sequence ID" value="KAK7859199.1"/>
    <property type="molecule type" value="Genomic_DNA"/>
</dbReference>
<dbReference type="InterPro" id="IPR036869">
    <property type="entry name" value="J_dom_sf"/>
</dbReference>
<feature type="domain" description="J" evidence="1">
    <location>
        <begin position="55"/>
        <end position="124"/>
    </location>
</feature>
<evidence type="ECO:0000313" key="2">
    <source>
        <dbReference type="EMBL" id="KAK7859199.1"/>
    </source>
</evidence>
<comment type="caution">
    <text evidence="2">The sequence shown here is derived from an EMBL/GenBank/DDBJ whole genome shotgun (WGS) entry which is preliminary data.</text>
</comment>
<dbReference type="InterPro" id="IPR001623">
    <property type="entry name" value="DnaJ_domain"/>
</dbReference>
<dbReference type="PROSITE" id="PS00636">
    <property type="entry name" value="DNAJ_1"/>
    <property type="match status" value="2"/>
</dbReference>
<reference evidence="2" key="1">
    <citation type="submission" date="2017-12" db="EMBL/GenBank/DDBJ databases">
        <authorList>
            <person name="Barbosa P."/>
            <person name="Usie A."/>
            <person name="Ramos A.M."/>
        </authorList>
    </citation>
    <scope>NUCLEOTIDE SEQUENCE</scope>
    <source>
        <strain evidence="2">HL8</strain>
        <tissue evidence="2">Leaves</tissue>
    </source>
</reference>
<protein>
    <submittedName>
        <fullName evidence="2">Chaperone protein dnaj 11</fullName>
    </submittedName>
</protein>
<proteinExistence type="predicted"/>
<dbReference type="PROSITE" id="PS50076">
    <property type="entry name" value="DNAJ_2"/>
    <property type="match status" value="2"/>
</dbReference>
<reference evidence="2" key="2">
    <citation type="journal article" date="2018" name="Sci. Data">
        <title>The draft genome sequence of cork oak.</title>
        <authorList>
            <person name="Ramos A.M."/>
            <person name="Usie A."/>
            <person name="Barbosa P."/>
            <person name="Barros P.M."/>
            <person name="Capote T."/>
            <person name="Chaves I."/>
            <person name="Simoes F."/>
            <person name="Abreu I."/>
            <person name="Carrasquinho I."/>
            <person name="Faro C."/>
            <person name="Guimaraes J.B."/>
            <person name="Mendonca D."/>
            <person name="Nobrega F."/>
            <person name="Rodrigues L."/>
            <person name="Saibo N.J.M."/>
            <person name="Varela M.C."/>
            <person name="Egas C."/>
            <person name="Matos J."/>
            <person name="Miguel C.M."/>
            <person name="Oliveira M.M."/>
            <person name="Ricardo C.P."/>
            <person name="Goncalves S."/>
        </authorList>
    </citation>
    <scope>NUCLEOTIDE SEQUENCE [LARGE SCALE GENOMIC DNA]</scope>
    <source>
        <strain evidence="2">HL8</strain>
    </source>
</reference>
<organism evidence="2">
    <name type="scientific">Quercus suber</name>
    <name type="common">Cork oak</name>
    <dbReference type="NCBI Taxonomy" id="58331"/>
    <lineage>
        <taxon>Eukaryota</taxon>
        <taxon>Viridiplantae</taxon>
        <taxon>Streptophyta</taxon>
        <taxon>Embryophyta</taxon>
        <taxon>Tracheophyta</taxon>
        <taxon>Spermatophyta</taxon>
        <taxon>Magnoliopsida</taxon>
        <taxon>eudicotyledons</taxon>
        <taxon>Gunneridae</taxon>
        <taxon>Pentapetalae</taxon>
        <taxon>rosids</taxon>
        <taxon>fabids</taxon>
        <taxon>Fagales</taxon>
        <taxon>Fagaceae</taxon>
        <taxon>Quercus</taxon>
    </lineage>
</organism>
<dbReference type="AlphaFoldDB" id="A0AAW0M7Z8"/>
<dbReference type="InterPro" id="IPR052276">
    <property type="entry name" value="Diphthamide-biosynth_chaperone"/>
</dbReference>
<dbReference type="PRINTS" id="PR00625">
    <property type="entry name" value="JDOMAIN"/>
</dbReference>
<evidence type="ECO:0000259" key="1">
    <source>
        <dbReference type="PROSITE" id="PS50076"/>
    </source>
</evidence>
<dbReference type="Gene3D" id="1.10.287.110">
    <property type="entry name" value="DnaJ domain"/>
    <property type="match status" value="2"/>
</dbReference>
<dbReference type="Pfam" id="PF00226">
    <property type="entry name" value="DnaJ"/>
    <property type="match status" value="2"/>
</dbReference>
<dbReference type="InterPro" id="IPR018253">
    <property type="entry name" value="DnaJ_domain_CS"/>
</dbReference>
<feature type="domain" description="J" evidence="1">
    <location>
        <begin position="215"/>
        <end position="284"/>
    </location>
</feature>